<dbReference type="Gene3D" id="2.80.10.50">
    <property type="match status" value="1"/>
</dbReference>
<accession>A0ABW7NCT6</accession>
<comment type="caution">
    <text evidence="11">The sequence shown here is derived from an EMBL/GenBank/DDBJ whole genome shotgun (WGS) entry which is preliminary data.</text>
</comment>
<feature type="chain" id="PRO_5046913681" evidence="9">
    <location>
        <begin position="22"/>
        <end position="898"/>
    </location>
</feature>
<dbReference type="InterPro" id="IPR008979">
    <property type="entry name" value="Galactose-bd-like_sf"/>
</dbReference>
<dbReference type="InterPro" id="IPR026071">
    <property type="entry name" value="Glyco_Hydrolase_99"/>
</dbReference>
<sequence>MQTKIFTSLWLLLFLSVVSFSQPVQVTKSYGKPVFMHYMPWFDTPQYGGGWGYHWTMSNKNPDVIVDGSTGKRQIASHYYPMIGPYDCQDPDVIEYHLLLMKYAGIDGVLVDWYGSQGTNGDVGSLLTNSNALIDQTDEAGMKFALILEDRFSGSISQVQGNIAYARDNYFNRNNYYRHGAGNDPLVGVFGPITFQNPGDWTTILSAANEDVEFLPLWYEAGDGGSNSDGEYVWIYEENDDYYSRMQTYYQNRAGSMKTVMGVAYPGFHDFYAEGGAGSSYFHIPHNGTGTLSQTLGLVNQYGSNIDILQLATWNDFGEGTIFEPTFEFGFSFLTTLQQFLGVSYGEYELQQIYRLYNLRKQHAGNGSIQSQLNQAYDHFVALRVNDAVSVLNAVDGGTPPPPSCDVVNIPGTLQAEGYCGMSGIQLENTTDAGGGQNVGWIDAGDWLTYQVSVPTSGSYVVNYRVASGNGGGGIRLERAGGGQTFGTIGVPSTGGWQNWTTISHTVQLTAGQQEIAIVATSGGYNINWISLAADGGGGGPNPVWGTVQAEAWSAMNGVLTETTSDTGGGENVGWIDAGDWMEYLVQVPTTGSYNIEYRVASAPGGGSVSLAQNGANLSTTNIPNTGSWQTWTTVSTTVSLTAGVQTIRLTAASGGWNINWWSVSSVGGGGGNPTGAVYKIRNVWQNTFLADGGDRVTYSTSASGAAYEWELVDTGGNKELKNVATGEYMHVQNITGYVQCTAITPGWGSAQWVIEDAGNGESRIKNVWQSNDYIHVENLQGHAQYGTIYPAWASAKWVLEPVSGARVLSEFFIEQNEIKTVLDIYPNPVTDKLTIDFSGSIDTETVWALYDLSGSLIMKRRMTAPRMEIVRGDLKSGVYMLRISTENGVLSRKVIIQ</sequence>
<dbReference type="PROSITE" id="PS51175">
    <property type="entry name" value="CBM6"/>
    <property type="match status" value="2"/>
</dbReference>
<dbReference type="EMBL" id="JBIPKE010000019">
    <property type="protein sequence ID" value="MFH6984890.1"/>
    <property type="molecule type" value="Genomic_DNA"/>
</dbReference>
<evidence type="ECO:0000256" key="7">
    <source>
        <dbReference type="ARBA" id="ARBA00023034"/>
    </source>
</evidence>
<keyword evidence="7" id="KW-0333">Golgi apparatus</keyword>
<dbReference type="Proteomes" id="UP001610063">
    <property type="component" value="Unassembled WGS sequence"/>
</dbReference>
<keyword evidence="4" id="KW-0378">Hydrolase</keyword>
<keyword evidence="8" id="KW-0472">Membrane</keyword>
<dbReference type="InterPro" id="IPR026444">
    <property type="entry name" value="Secre_tail"/>
</dbReference>
<evidence type="ECO:0000313" key="11">
    <source>
        <dbReference type="EMBL" id="MFH6984890.1"/>
    </source>
</evidence>
<gene>
    <name evidence="11" type="ORF">ACHKAR_15650</name>
</gene>
<dbReference type="PANTHER" id="PTHR13572:SF4">
    <property type="entry name" value="RE57134P"/>
    <property type="match status" value="1"/>
</dbReference>
<evidence type="ECO:0000256" key="4">
    <source>
        <dbReference type="ARBA" id="ARBA00022801"/>
    </source>
</evidence>
<keyword evidence="3 9" id="KW-0732">Signal</keyword>
<keyword evidence="6" id="KW-1133">Transmembrane helix</keyword>
<evidence type="ECO:0000256" key="2">
    <source>
        <dbReference type="ARBA" id="ARBA00022692"/>
    </source>
</evidence>
<evidence type="ECO:0000313" key="12">
    <source>
        <dbReference type="Proteomes" id="UP001610063"/>
    </source>
</evidence>
<keyword evidence="2" id="KW-0812">Transmembrane</keyword>
<dbReference type="PANTHER" id="PTHR13572">
    <property type="entry name" value="ENDO-ALPHA-1,2-MANNOSIDASE"/>
    <property type="match status" value="1"/>
</dbReference>
<dbReference type="NCBIfam" id="TIGR04183">
    <property type="entry name" value="Por_Secre_tail"/>
    <property type="match status" value="1"/>
</dbReference>
<dbReference type="Gene3D" id="2.60.120.260">
    <property type="entry name" value="Galactose-binding domain-like"/>
    <property type="match status" value="2"/>
</dbReference>
<evidence type="ECO:0000256" key="8">
    <source>
        <dbReference type="ARBA" id="ARBA00023136"/>
    </source>
</evidence>
<feature type="domain" description="CBM6" evidence="10">
    <location>
        <begin position="412"/>
        <end position="533"/>
    </location>
</feature>
<evidence type="ECO:0000259" key="10">
    <source>
        <dbReference type="PROSITE" id="PS51175"/>
    </source>
</evidence>
<dbReference type="Pfam" id="PF18962">
    <property type="entry name" value="Por_Secre_tail"/>
    <property type="match status" value="1"/>
</dbReference>
<dbReference type="CDD" id="cd04080">
    <property type="entry name" value="CBM6_cellulase-like"/>
    <property type="match status" value="2"/>
</dbReference>
<evidence type="ECO:0000256" key="1">
    <source>
        <dbReference type="ARBA" id="ARBA00004323"/>
    </source>
</evidence>
<dbReference type="InterPro" id="IPR005084">
    <property type="entry name" value="CBM6"/>
</dbReference>
<dbReference type="SUPFAM" id="SSF49785">
    <property type="entry name" value="Galactose-binding domain-like"/>
    <property type="match status" value="2"/>
</dbReference>
<feature type="signal peptide" evidence="9">
    <location>
        <begin position="1"/>
        <end position="21"/>
    </location>
</feature>
<dbReference type="InterPro" id="IPR006584">
    <property type="entry name" value="Cellulose-bd_IV"/>
</dbReference>
<protein>
    <submittedName>
        <fullName evidence="11">Carbohydrate-binding protein</fullName>
    </submittedName>
</protein>
<dbReference type="SUPFAM" id="SSF50370">
    <property type="entry name" value="Ricin B-like lectins"/>
    <property type="match status" value="1"/>
</dbReference>
<reference evidence="11 12" key="1">
    <citation type="journal article" date="2013" name="Int. J. Syst. Evol. Microbiol.">
        <title>Marinoscillum luteum sp. nov., isolated from marine sediment.</title>
        <authorList>
            <person name="Cha I.T."/>
            <person name="Park S.J."/>
            <person name="Kim S.J."/>
            <person name="Kim J.G."/>
            <person name="Jung M.Y."/>
            <person name="Shin K.S."/>
            <person name="Kwon K.K."/>
            <person name="Yang S.H."/>
            <person name="Seo Y.S."/>
            <person name="Rhee S.K."/>
        </authorList>
    </citation>
    <scope>NUCLEOTIDE SEQUENCE [LARGE SCALE GENOMIC DNA]</scope>
    <source>
        <strain evidence="11 12">KCTC 23939</strain>
    </source>
</reference>
<evidence type="ECO:0000256" key="6">
    <source>
        <dbReference type="ARBA" id="ARBA00022989"/>
    </source>
</evidence>
<dbReference type="CDD" id="cd23432">
    <property type="entry name" value="beta-trefoil_Ricin_EndoBetaGal-like"/>
    <property type="match status" value="1"/>
</dbReference>
<proteinExistence type="predicted"/>
<feature type="domain" description="CBM6" evidence="10">
    <location>
        <begin position="546"/>
        <end position="665"/>
    </location>
</feature>
<organism evidence="11 12">
    <name type="scientific">Marinoscillum luteum</name>
    <dbReference type="NCBI Taxonomy" id="861051"/>
    <lineage>
        <taxon>Bacteria</taxon>
        <taxon>Pseudomonadati</taxon>
        <taxon>Bacteroidota</taxon>
        <taxon>Cytophagia</taxon>
        <taxon>Cytophagales</taxon>
        <taxon>Reichenbachiellaceae</taxon>
        <taxon>Marinoscillum</taxon>
    </lineage>
</organism>
<dbReference type="InterPro" id="IPR035992">
    <property type="entry name" value="Ricin_B-like_lectins"/>
</dbReference>
<name>A0ABW7NCT6_9BACT</name>
<dbReference type="Pfam" id="PF03422">
    <property type="entry name" value="CBM_6"/>
    <property type="match status" value="2"/>
</dbReference>
<dbReference type="SMART" id="SM00606">
    <property type="entry name" value="CBD_IV"/>
    <property type="match status" value="2"/>
</dbReference>
<evidence type="ECO:0000256" key="3">
    <source>
        <dbReference type="ARBA" id="ARBA00022729"/>
    </source>
</evidence>
<evidence type="ECO:0000256" key="5">
    <source>
        <dbReference type="ARBA" id="ARBA00022968"/>
    </source>
</evidence>
<evidence type="ECO:0000256" key="9">
    <source>
        <dbReference type="SAM" id="SignalP"/>
    </source>
</evidence>
<keyword evidence="5" id="KW-0735">Signal-anchor</keyword>
<dbReference type="RefSeq" id="WP_395418314.1">
    <property type="nucleotide sequence ID" value="NZ_JBIPKE010000019.1"/>
</dbReference>
<dbReference type="Pfam" id="PF16317">
    <property type="entry name" value="Glyco_hydro_99"/>
    <property type="match status" value="1"/>
</dbReference>
<comment type="subcellular location">
    <subcellularLocation>
        <location evidence="1">Golgi apparatus membrane</location>
        <topology evidence="1">Single-pass type II membrane protein</topology>
    </subcellularLocation>
</comment>
<keyword evidence="12" id="KW-1185">Reference proteome</keyword>
<dbReference type="CDD" id="cd11575">
    <property type="entry name" value="GH99_GH71_like_3"/>
    <property type="match status" value="1"/>
</dbReference>
<dbReference type="Gene3D" id="3.20.20.80">
    <property type="entry name" value="Glycosidases"/>
    <property type="match status" value="1"/>
</dbReference>